<evidence type="ECO:0000313" key="1">
    <source>
        <dbReference type="EMBL" id="KAI9391067.1"/>
    </source>
</evidence>
<dbReference type="Proteomes" id="UP000006729">
    <property type="component" value="Chromosome 7"/>
</dbReference>
<proteinExistence type="predicted"/>
<sequence>MAEGNDLVNKCSKIHKYNFFKKSPYNMKLLNLEKDIRDHISSVLQLQEVGDTKGVSSGVRQLSDQFGKLSMTLSNGSRVDSSKSYSNITLAGSVSI</sequence>
<protein>
    <submittedName>
        <fullName evidence="1">Uncharacterized protein</fullName>
    </submittedName>
</protein>
<dbReference type="EMBL" id="CM009296">
    <property type="protein sequence ID" value="KAI9391067.1"/>
    <property type="molecule type" value="Genomic_DNA"/>
</dbReference>
<keyword evidence="2" id="KW-1185">Reference proteome</keyword>
<gene>
    <name evidence="1" type="ORF">POPTR_007G038800v4</name>
</gene>
<reference evidence="1 2" key="1">
    <citation type="journal article" date="2006" name="Science">
        <title>The genome of black cottonwood, Populus trichocarpa (Torr. &amp; Gray).</title>
        <authorList>
            <person name="Tuskan G.A."/>
            <person name="Difazio S."/>
            <person name="Jansson S."/>
            <person name="Bohlmann J."/>
            <person name="Grigoriev I."/>
            <person name="Hellsten U."/>
            <person name="Putnam N."/>
            <person name="Ralph S."/>
            <person name="Rombauts S."/>
            <person name="Salamov A."/>
            <person name="Schein J."/>
            <person name="Sterck L."/>
            <person name="Aerts A."/>
            <person name="Bhalerao R.R."/>
            <person name="Bhalerao R.P."/>
            <person name="Blaudez D."/>
            <person name="Boerjan W."/>
            <person name="Brun A."/>
            <person name="Brunner A."/>
            <person name="Busov V."/>
            <person name="Campbell M."/>
            <person name="Carlson J."/>
            <person name="Chalot M."/>
            <person name="Chapman J."/>
            <person name="Chen G.L."/>
            <person name="Cooper D."/>
            <person name="Coutinho P.M."/>
            <person name="Couturier J."/>
            <person name="Covert S."/>
            <person name="Cronk Q."/>
            <person name="Cunningham R."/>
            <person name="Davis J."/>
            <person name="Degroeve S."/>
            <person name="Dejardin A."/>
            <person name="Depamphilis C."/>
            <person name="Detter J."/>
            <person name="Dirks B."/>
            <person name="Dubchak I."/>
            <person name="Duplessis S."/>
            <person name="Ehlting J."/>
            <person name="Ellis B."/>
            <person name="Gendler K."/>
            <person name="Goodstein D."/>
            <person name="Gribskov M."/>
            <person name="Grimwood J."/>
            <person name="Groover A."/>
            <person name="Gunter L."/>
            <person name="Hamberger B."/>
            <person name="Heinze B."/>
            <person name="Helariutta Y."/>
            <person name="Henrissat B."/>
            <person name="Holligan D."/>
            <person name="Holt R."/>
            <person name="Huang W."/>
            <person name="Islam-Faridi N."/>
            <person name="Jones S."/>
            <person name="Jones-Rhoades M."/>
            <person name="Jorgensen R."/>
            <person name="Joshi C."/>
            <person name="Kangasjarvi J."/>
            <person name="Karlsson J."/>
            <person name="Kelleher C."/>
            <person name="Kirkpatrick R."/>
            <person name="Kirst M."/>
            <person name="Kohler A."/>
            <person name="Kalluri U."/>
            <person name="Larimer F."/>
            <person name="Leebens-Mack J."/>
            <person name="Leple J.C."/>
            <person name="Locascio P."/>
            <person name="Lou Y."/>
            <person name="Lucas S."/>
            <person name="Martin F."/>
            <person name="Montanini B."/>
            <person name="Napoli C."/>
            <person name="Nelson D.R."/>
            <person name="Nelson C."/>
            <person name="Nieminen K."/>
            <person name="Nilsson O."/>
            <person name="Pereda V."/>
            <person name="Peter G."/>
            <person name="Philippe R."/>
            <person name="Pilate G."/>
            <person name="Poliakov A."/>
            <person name="Razumovskaya J."/>
            <person name="Richardson P."/>
            <person name="Rinaldi C."/>
            <person name="Ritland K."/>
            <person name="Rouze P."/>
            <person name="Ryaboy D."/>
            <person name="Schmutz J."/>
            <person name="Schrader J."/>
            <person name="Segerman B."/>
            <person name="Shin H."/>
            <person name="Siddiqui A."/>
            <person name="Sterky F."/>
            <person name="Terry A."/>
            <person name="Tsai C.J."/>
            <person name="Uberbacher E."/>
            <person name="Unneberg P."/>
            <person name="Vahala J."/>
            <person name="Wall K."/>
            <person name="Wessler S."/>
            <person name="Yang G."/>
            <person name="Yin T."/>
            <person name="Douglas C."/>
            <person name="Marra M."/>
            <person name="Sandberg G."/>
            <person name="Van de Peer Y."/>
            <person name="Rokhsar D."/>
        </authorList>
    </citation>
    <scope>NUCLEOTIDE SEQUENCE [LARGE SCALE GENOMIC DNA]</scope>
    <source>
        <strain evidence="2">cv. Nisqually</strain>
    </source>
</reference>
<evidence type="ECO:0000313" key="2">
    <source>
        <dbReference type="Proteomes" id="UP000006729"/>
    </source>
</evidence>
<accession>A0ACC0SPB0</accession>
<organism evidence="1 2">
    <name type="scientific">Populus trichocarpa</name>
    <name type="common">Western balsam poplar</name>
    <name type="synonym">Populus balsamifera subsp. trichocarpa</name>
    <dbReference type="NCBI Taxonomy" id="3694"/>
    <lineage>
        <taxon>Eukaryota</taxon>
        <taxon>Viridiplantae</taxon>
        <taxon>Streptophyta</taxon>
        <taxon>Embryophyta</taxon>
        <taxon>Tracheophyta</taxon>
        <taxon>Spermatophyta</taxon>
        <taxon>Magnoliopsida</taxon>
        <taxon>eudicotyledons</taxon>
        <taxon>Gunneridae</taxon>
        <taxon>Pentapetalae</taxon>
        <taxon>rosids</taxon>
        <taxon>fabids</taxon>
        <taxon>Malpighiales</taxon>
        <taxon>Salicaceae</taxon>
        <taxon>Saliceae</taxon>
        <taxon>Populus</taxon>
    </lineage>
</organism>
<comment type="caution">
    <text evidence="1">The sequence shown here is derived from an EMBL/GenBank/DDBJ whole genome shotgun (WGS) entry which is preliminary data.</text>
</comment>
<name>A0ACC0SPB0_POPTR</name>